<evidence type="ECO:0000256" key="3">
    <source>
        <dbReference type="ARBA" id="ARBA00023082"/>
    </source>
</evidence>
<dbReference type="Proteomes" id="UP000248724">
    <property type="component" value="Unassembled WGS sequence"/>
</dbReference>
<dbReference type="InterPro" id="IPR014284">
    <property type="entry name" value="RNA_pol_sigma-70_dom"/>
</dbReference>
<dbReference type="InterPro" id="IPR007627">
    <property type="entry name" value="RNA_pol_sigma70_r2"/>
</dbReference>
<evidence type="ECO:0008006" key="9">
    <source>
        <dbReference type="Google" id="ProtNLM"/>
    </source>
</evidence>
<dbReference type="SUPFAM" id="SSF88946">
    <property type="entry name" value="Sigma2 domain of RNA polymerase sigma factors"/>
    <property type="match status" value="1"/>
</dbReference>
<dbReference type="PANTHER" id="PTHR43133">
    <property type="entry name" value="RNA POLYMERASE ECF-TYPE SIGMA FACTO"/>
    <property type="match status" value="1"/>
</dbReference>
<dbReference type="Gene3D" id="1.10.1740.10">
    <property type="match status" value="1"/>
</dbReference>
<proteinExistence type="inferred from homology"/>
<accession>A0A2W5YZM3</accession>
<dbReference type="InterPro" id="IPR013325">
    <property type="entry name" value="RNA_pol_sigma_r2"/>
</dbReference>
<evidence type="ECO:0000259" key="5">
    <source>
        <dbReference type="Pfam" id="PF04542"/>
    </source>
</evidence>
<evidence type="ECO:0000256" key="4">
    <source>
        <dbReference type="ARBA" id="ARBA00023163"/>
    </source>
</evidence>
<evidence type="ECO:0000256" key="1">
    <source>
        <dbReference type="ARBA" id="ARBA00010641"/>
    </source>
</evidence>
<dbReference type="GO" id="GO:0006352">
    <property type="term" value="P:DNA-templated transcription initiation"/>
    <property type="evidence" value="ECO:0007669"/>
    <property type="project" value="InterPro"/>
</dbReference>
<feature type="domain" description="RNA polymerase sigma factor 70 region 4 type 2" evidence="6">
    <location>
        <begin position="211"/>
        <end position="259"/>
    </location>
</feature>
<keyword evidence="2" id="KW-0805">Transcription regulation</keyword>
<evidence type="ECO:0000256" key="2">
    <source>
        <dbReference type="ARBA" id="ARBA00023015"/>
    </source>
</evidence>
<comment type="caution">
    <text evidence="7">The sequence shown here is derived from an EMBL/GenBank/DDBJ whole genome shotgun (WGS) entry which is preliminary data.</text>
</comment>
<gene>
    <name evidence="7" type="ORF">DLM65_12975</name>
</gene>
<dbReference type="InterPro" id="IPR013324">
    <property type="entry name" value="RNA_pol_sigma_r3/r4-like"/>
</dbReference>
<sequence>MVEVAHGAGEAGGVAVEVETDRDLRGRFSGAHERDCARVKGRAPSLVTAAESARRAGYRLLHSAEPNVSSRNPPAEATVAPSDASGICPVTLPRAYEDQLVERAKSDADAFGELYSAYFGQIYRFVYSRMRDQDAAEDVTSEVFFKALRAIGRYKPAGHPFSAWLYQISVNAISDHYRARKPASNIDDAIGVADPEQPLDERVAQSLEAARIWAAIDTLPEQQRTAITLKLGEDLKLADIGVVMGKSEGAIKLLVHRGMIGLRVRLEISTLERGEV</sequence>
<organism evidence="7 8">
    <name type="scientific">Candidatus Aeolococcus gillhamiae</name>
    <dbReference type="NCBI Taxonomy" id="3127015"/>
    <lineage>
        <taxon>Bacteria</taxon>
        <taxon>Bacillati</taxon>
        <taxon>Candidatus Dormiibacterota</taxon>
        <taxon>Candidatus Dormibacteria</taxon>
        <taxon>Candidatus Aeolococcales</taxon>
        <taxon>Candidatus Aeolococcaceae</taxon>
        <taxon>Candidatus Aeolococcus</taxon>
    </lineage>
</organism>
<dbReference type="Pfam" id="PF04542">
    <property type="entry name" value="Sigma70_r2"/>
    <property type="match status" value="1"/>
</dbReference>
<evidence type="ECO:0000313" key="7">
    <source>
        <dbReference type="EMBL" id="PZR78422.1"/>
    </source>
</evidence>
<evidence type="ECO:0000313" key="8">
    <source>
        <dbReference type="Proteomes" id="UP000248724"/>
    </source>
</evidence>
<dbReference type="PANTHER" id="PTHR43133:SF57">
    <property type="entry name" value="RNA POLYMERASE SIGMA-70 FACTOR"/>
    <property type="match status" value="1"/>
</dbReference>
<dbReference type="Pfam" id="PF08281">
    <property type="entry name" value="Sigma70_r4_2"/>
    <property type="match status" value="1"/>
</dbReference>
<reference evidence="7 8" key="1">
    <citation type="journal article" date="2017" name="Nature">
        <title>Atmospheric trace gases support primary production in Antarctic desert surface soil.</title>
        <authorList>
            <person name="Ji M."/>
            <person name="Greening C."/>
            <person name="Vanwonterghem I."/>
            <person name="Carere C.R."/>
            <person name="Bay S.K."/>
            <person name="Steen J.A."/>
            <person name="Montgomery K."/>
            <person name="Lines T."/>
            <person name="Beardall J."/>
            <person name="van Dorst J."/>
            <person name="Snape I."/>
            <person name="Stott M.B."/>
            <person name="Hugenholtz P."/>
            <person name="Ferrari B.C."/>
        </authorList>
    </citation>
    <scope>NUCLEOTIDE SEQUENCE [LARGE SCALE GENOMIC DNA]</scope>
    <source>
        <strain evidence="7">RRmetagenome_bin12</strain>
    </source>
</reference>
<evidence type="ECO:0000259" key="6">
    <source>
        <dbReference type="Pfam" id="PF08281"/>
    </source>
</evidence>
<dbReference type="InterPro" id="IPR039425">
    <property type="entry name" value="RNA_pol_sigma-70-like"/>
</dbReference>
<dbReference type="Gene3D" id="1.10.10.10">
    <property type="entry name" value="Winged helix-like DNA-binding domain superfamily/Winged helix DNA-binding domain"/>
    <property type="match status" value="1"/>
</dbReference>
<dbReference type="InterPro" id="IPR013249">
    <property type="entry name" value="RNA_pol_sigma70_r4_t2"/>
</dbReference>
<dbReference type="GO" id="GO:0003677">
    <property type="term" value="F:DNA binding"/>
    <property type="evidence" value="ECO:0007669"/>
    <property type="project" value="InterPro"/>
</dbReference>
<dbReference type="InterPro" id="IPR036388">
    <property type="entry name" value="WH-like_DNA-bd_sf"/>
</dbReference>
<name>A0A2W5YZM3_9BACT</name>
<feature type="domain" description="RNA polymerase sigma-70 region 2" evidence="5">
    <location>
        <begin position="114"/>
        <end position="181"/>
    </location>
</feature>
<keyword evidence="4" id="KW-0804">Transcription</keyword>
<protein>
    <recommendedName>
        <fullName evidence="9">RNA polymerase subunit sigma-24</fullName>
    </recommendedName>
</protein>
<dbReference type="GO" id="GO:0016987">
    <property type="term" value="F:sigma factor activity"/>
    <property type="evidence" value="ECO:0007669"/>
    <property type="project" value="UniProtKB-KW"/>
</dbReference>
<dbReference type="NCBIfam" id="TIGR02937">
    <property type="entry name" value="sigma70-ECF"/>
    <property type="match status" value="1"/>
</dbReference>
<dbReference type="CDD" id="cd06171">
    <property type="entry name" value="Sigma70_r4"/>
    <property type="match status" value="1"/>
</dbReference>
<dbReference type="AlphaFoldDB" id="A0A2W5YZM3"/>
<dbReference type="SUPFAM" id="SSF88659">
    <property type="entry name" value="Sigma3 and sigma4 domains of RNA polymerase sigma factors"/>
    <property type="match status" value="1"/>
</dbReference>
<dbReference type="EMBL" id="QHBU01000257">
    <property type="protein sequence ID" value="PZR78422.1"/>
    <property type="molecule type" value="Genomic_DNA"/>
</dbReference>
<comment type="similarity">
    <text evidence="1">Belongs to the sigma-70 factor family. ECF subfamily.</text>
</comment>
<keyword evidence="3" id="KW-0731">Sigma factor</keyword>